<evidence type="ECO:0000313" key="2">
    <source>
        <dbReference type="Proteomes" id="UP000324897"/>
    </source>
</evidence>
<protein>
    <submittedName>
        <fullName evidence="1">Uncharacterized protein</fullName>
    </submittedName>
</protein>
<evidence type="ECO:0000313" key="1">
    <source>
        <dbReference type="EMBL" id="TVT98717.1"/>
    </source>
</evidence>
<gene>
    <name evidence="1" type="ORF">EJB05_55947</name>
</gene>
<organism evidence="1 2">
    <name type="scientific">Eragrostis curvula</name>
    <name type="common">weeping love grass</name>
    <dbReference type="NCBI Taxonomy" id="38414"/>
    <lineage>
        <taxon>Eukaryota</taxon>
        <taxon>Viridiplantae</taxon>
        <taxon>Streptophyta</taxon>
        <taxon>Embryophyta</taxon>
        <taxon>Tracheophyta</taxon>
        <taxon>Spermatophyta</taxon>
        <taxon>Magnoliopsida</taxon>
        <taxon>Liliopsida</taxon>
        <taxon>Poales</taxon>
        <taxon>Poaceae</taxon>
        <taxon>PACMAD clade</taxon>
        <taxon>Chloridoideae</taxon>
        <taxon>Eragrostideae</taxon>
        <taxon>Eragrostidinae</taxon>
        <taxon>Eragrostis</taxon>
    </lineage>
</organism>
<dbReference type="Proteomes" id="UP000324897">
    <property type="component" value="Unassembled WGS sequence"/>
</dbReference>
<proteinExistence type="predicted"/>
<name>A0A5J9SHH6_9POAL</name>
<reference evidence="1 2" key="1">
    <citation type="journal article" date="2019" name="Sci. Rep.">
        <title>A high-quality genome of Eragrostis curvula grass provides insights into Poaceae evolution and supports new strategies to enhance forage quality.</title>
        <authorList>
            <person name="Carballo J."/>
            <person name="Santos B.A.C.M."/>
            <person name="Zappacosta D."/>
            <person name="Garbus I."/>
            <person name="Selva J.P."/>
            <person name="Gallo C.A."/>
            <person name="Diaz A."/>
            <person name="Albertini E."/>
            <person name="Caccamo M."/>
            <person name="Echenique V."/>
        </authorList>
    </citation>
    <scope>NUCLEOTIDE SEQUENCE [LARGE SCALE GENOMIC DNA]</scope>
    <source>
        <strain evidence="2">cv. Victoria</strain>
        <tissue evidence="1">Leaf</tissue>
    </source>
</reference>
<dbReference type="AlphaFoldDB" id="A0A5J9SHH6"/>
<dbReference type="EMBL" id="RWGY01000817">
    <property type="protein sequence ID" value="TVT98717.1"/>
    <property type="molecule type" value="Genomic_DNA"/>
</dbReference>
<sequence>MSLQVAAAIHCGGFLSPSIHCLDPKVVSRPLPRCIMGAFVLHSASPAATDSSLPLRLWTMPTTMGYR</sequence>
<accession>A0A5J9SHH6</accession>
<comment type="caution">
    <text evidence="1">The sequence shown here is derived from an EMBL/GenBank/DDBJ whole genome shotgun (WGS) entry which is preliminary data.</text>
</comment>
<keyword evidence="2" id="KW-1185">Reference proteome</keyword>
<dbReference type="Gramene" id="TVT98717">
    <property type="protein sequence ID" value="TVT98717"/>
    <property type="gene ID" value="EJB05_55947"/>
</dbReference>